<organism evidence="1 2">
    <name type="scientific">Umezakia ovalisporum FSS-62</name>
    <dbReference type="NCBI Taxonomy" id="2971776"/>
    <lineage>
        <taxon>Bacteria</taxon>
        <taxon>Bacillati</taxon>
        <taxon>Cyanobacteriota</taxon>
        <taxon>Cyanophyceae</taxon>
        <taxon>Nostocales</taxon>
        <taxon>Nodulariaceae</taxon>
        <taxon>Umezakia</taxon>
    </lineage>
</organism>
<protein>
    <submittedName>
        <fullName evidence="1">Uncharacterized protein</fullName>
    </submittedName>
</protein>
<dbReference type="AlphaFoldDB" id="A0AA43GY48"/>
<dbReference type="EMBL" id="JANQDL010000064">
    <property type="protein sequence ID" value="MDH6063979.1"/>
    <property type="molecule type" value="Genomic_DNA"/>
</dbReference>
<proteinExistence type="predicted"/>
<reference evidence="1 2" key="1">
    <citation type="journal article" date="2023" name="J. Phycol.">
        <title>Chrysosporum ovalisporum is synonymous with the true-branching cyanobacterium Umezakia natans (Nostocales/Aphanizomenonaceae).</title>
        <authorList>
            <person name="McGregor G.B."/>
            <person name="Sendall B.C."/>
            <person name="Niiyama Y."/>
            <person name="Tuji A."/>
            <person name="Willis A."/>
        </authorList>
    </citation>
    <scope>NUCLEOTIDE SEQUENCE [LARGE SCALE GENOMIC DNA]</scope>
    <source>
        <strain evidence="1 2">FSS-62</strain>
    </source>
</reference>
<dbReference type="RefSeq" id="WP_280657002.1">
    <property type="nucleotide sequence ID" value="NZ_JANQDL010000064.1"/>
</dbReference>
<sequence>MSNYFEFWIFDFAKTPPINLTDVSINELLVIGLWMDKGIMPHCPMPNLLVIYL</sequence>
<accession>A0AA43GY48</accession>
<evidence type="ECO:0000313" key="1">
    <source>
        <dbReference type="EMBL" id="MDH6063979.1"/>
    </source>
</evidence>
<name>A0AA43GY48_9CYAN</name>
<comment type="caution">
    <text evidence="1">The sequence shown here is derived from an EMBL/GenBank/DDBJ whole genome shotgun (WGS) entry which is preliminary data.</text>
</comment>
<gene>
    <name evidence="1" type="ORF">NWP23_09405</name>
</gene>
<evidence type="ECO:0000313" key="2">
    <source>
        <dbReference type="Proteomes" id="UP001159370"/>
    </source>
</evidence>
<dbReference type="Proteomes" id="UP001159370">
    <property type="component" value="Unassembled WGS sequence"/>
</dbReference>